<dbReference type="OrthoDB" id="10058156at2759"/>
<feature type="non-terminal residue" evidence="2">
    <location>
        <position position="587"/>
    </location>
</feature>
<dbReference type="Gene3D" id="3.10.10.10">
    <property type="entry name" value="HIV Type 1 Reverse Transcriptase, subunit A, domain 1"/>
    <property type="match status" value="1"/>
</dbReference>
<dbReference type="InterPro" id="IPR051320">
    <property type="entry name" value="Viral_Replic_Matur_Polypro"/>
</dbReference>
<name>A0A2P4YTK8_9STRA</name>
<dbReference type="SUPFAM" id="SSF56672">
    <property type="entry name" value="DNA/RNA polymerases"/>
    <property type="match status" value="1"/>
</dbReference>
<dbReference type="PANTHER" id="PTHR33064">
    <property type="entry name" value="POL PROTEIN"/>
    <property type="match status" value="1"/>
</dbReference>
<sequence>MKSTEARIEPTSVGYSDAKDDDDGEYLEVKAAMSDLSEATVVSISCSGRVKSLARNLTEDVDDELATSQLTSNRSSVNGDAPAANKVLGRWLELMKIRSKRMQLFGEKSDRQAVWMDLGDMANGTETVADASAKVPIVITVLTANTVMLQQPTTANAAPPQRERLPGPTTDTPREGMVSSPKTEATDEIVDSASTVLVQPVGCDALNELTNLLRSKVDKKDLTPELLGVQEPFKLGSPPTETGLVPIRLPQLTESAIDADDMSAFAVEEAQAYCAEDMTQLTVAISWNRRQSDKPPAARTAADVLDGAAVERIAAGVVFGRDAEKSDVSEHLANVIELTDYAQELTFLPDLTVITVTALDYTGPNVQNKDMDVDQQQELVDVFKCHEKIIISSGNELTPPAYGVVCDIDVLGYAPIKERARKRPLLFLRKLYELLKVLLRAGLITFSDSPWASSIVIVLKKNGVDIRLCIDYKMVKAFTAIMMLATDVIGLKNAPMIYLRVIENALWGFVQTQGAWSQFAKDMHEAEEHTKDSRTAATQDYAVYLLVNSPTGGMFANGEPDESSLVPVFDRRSFVDMRFCNETFGDR</sequence>
<dbReference type="AlphaFoldDB" id="A0A2P4YTK8"/>
<feature type="region of interest" description="Disordered" evidence="1">
    <location>
        <begin position="1"/>
        <end position="21"/>
    </location>
</feature>
<evidence type="ECO:0008006" key="4">
    <source>
        <dbReference type="Google" id="ProtNLM"/>
    </source>
</evidence>
<comment type="caution">
    <text evidence="2">The sequence shown here is derived from an EMBL/GenBank/DDBJ whole genome shotgun (WGS) entry which is preliminary data.</text>
</comment>
<protein>
    <recommendedName>
        <fullName evidence="4">Reverse transcriptase</fullName>
    </recommendedName>
</protein>
<feature type="region of interest" description="Disordered" evidence="1">
    <location>
        <begin position="152"/>
        <end position="181"/>
    </location>
</feature>
<evidence type="ECO:0000256" key="1">
    <source>
        <dbReference type="SAM" id="MobiDB-lite"/>
    </source>
</evidence>
<accession>A0A2P4YTK8</accession>
<dbReference type="EMBL" id="NCKW01000166">
    <property type="protein sequence ID" value="POM81116.1"/>
    <property type="molecule type" value="Genomic_DNA"/>
</dbReference>
<gene>
    <name evidence="2" type="ORF">PHPALM_958</name>
</gene>
<evidence type="ECO:0000313" key="2">
    <source>
        <dbReference type="EMBL" id="POM81116.1"/>
    </source>
</evidence>
<evidence type="ECO:0000313" key="3">
    <source>
        <dbReference type="Proteomes" id="UP000237271"/>
    </source>
</evidence>
<dbReference type="Proteomes" id="UP000237271">
    <property type="component" value="Unassembled WGS sequence"/>
</dbReference>
<dbReference type="InterPro" id="IPR043502">
    <property type="entry name" value="DNA/RNA_pol_sf"/>
</dbReference>
<proteinExistence type="predicted"/>
<organism evidence="2 3">
    <name type="scientific">Phytophthora palmivora</name>
    <dbReference type="NCBI Taxonomy" id="4796"/>
    <lineage>
        <taxon>Eukaryota</taxon>
        <taxon>Sar</taxon>
        <taxon>Stramenopiles</taxon>
        <taxon>Oomycota</taxon>
        <taxon>Peronosporomycetes</taxon>
        <taxon>Peronosporales</taxon>
        <taxon>Peronosporaceae</taxon>
        <taxon>Phytophthora</taxon>
    </lineage>
</organism>
<keyword evidence="3" id="KW-1185">Reference proteome</keyword>
<reference evidence="2 3" key="1">
    <citation type="journal article" date="2017" name="Genome Biol. Evol.">
        <title>Phytophthora megakarya and P. palmivora, closely related causal agents of cacao black pod rot, underwent increases in genome sizes and gene numbers by different mechanisms.</title>
        <authorList>
            <person name="Ali S.S."/>
            <person name="Shao J."/>
            <person name="Lary D.J."/>
            <person name="Kronmiller B."/>
            <person name="Shen D."/>
            <person name="Strem M.D."/>
            <person name="Amoako-Attah I."/>
            <person name="Akrofi A.Y."/>
            <person name="Begoude B.A."/>
            <person name="Ten Hoopen G.M."/>
            <person name="Coulibaly K."/>
            <person name="Kebe B.I."/>
            <person name="Melnick R.L."/>
            <person name="Guiltinan M.J."/>
            <person name="Tyler B.M."/>
            <person name="Meinhardt L.W."/>
            <person name="Bailey B.A."/>
        </authorList>
    </citation>
    <scope>NUCLEOTIDE SEQUENCE [LARGE SCALE GENOMIC DNA]</scope>
    <source>
        <strain evidence="3">sbr112.9</strain>
    </source>
</reference>
<dbReference type="PANTHER" id="PTHR33064:SF37">
    <property type="entry name" value="RIBONUCLEASE H"/>
    <property type="match status" value="1"/>
</dbReference>